<evidence type="ECO:0000256" key="3">
    <source>
        <dbReference type="ARBA" id="ARBA00023125"/>
    </source>
</evidence>
<dbReference type="PANTHER" id="PTHR30537:SF5">
    <property type="entry name" value="HTH-TYPE TRANSCRIPTIONAL ACTIVATOR TTDR-RELATED"/>
    <property type="match status" value="1"/>
</dbReference>
<dbReference type="AlphaFoldDB" id="A0AAW8JBX8"/>
<feature type="domain" description="HTH lysR-type" evidence="5">
    <location>
        <begin position="1"/>
        <end position="59"/>
    </location>
</feature>
<evidence type="ECO:0000259" key="5">
    <source>
        <dbReference type="PROSITE" id="PS50931"/>
    </source>
</evidence>
<keyword evidence="3" id="KW-0238">DNA-binding</keyword>
<evidence type="ECO:0000256" key="4">
    <source>
        <dbReference type="ARBA" id="ARBA00023163"/>
    </source>
</evidence>
<dbReference type="RefSeq" id="WP_308975572.1">
    <property type="nucleotide sequence ID" value="NZ_JAVIDL010000022.1"/>
</dbReference>
<evidence type="ECO:0000256" key="1">
    <source>
        <dbReference type="ARBA" id="ARBA00009437"/>
    </source>
</evidence>
<evidence type="ECO:0000256" key="2">
    <source>
        <dbReference type="ARBA" id="ARBA00023015"/>
    </source>
</evidence>
<keyword evidence="2" id="KW-0805">Transcription regulation</keyword>
<reference evidence="6" key="1">
    <citation type="submission" date="2023-08" db="EMBL/GenBank/DDBJ databases">
        <title>Emergence of clinically-relevant ST2 carbapenem-resistant Acinetobacter baumannii strains in hospital sewages in Zhejiang, East of China.</title>
        <authorList>
            <person name="Kaichao C."/>
            <person name="Zhang R."/>
        </authorList>
    </citation>
    <scope>NUCLEOTIDE SEQUENCE</scope>
    <source>
        <strain evidence="6">M-RB-37</strain>
    </source>
</reference>
<dbReference type="InterPro" id="IPR058163">
    <property type="entry name" value="LysR-type_TF_proteobact-type"/>
</dbReference>
<comment type="similarity">
    <text evidence="1">Belongs to the LysR transcriptional regulatory family.</text>
</comment>
<dbReference type="EMBL" id="JAVIDL010000022">
    <property type="protein sequence ID" value="MDQ8936363.1"/>
    <property type="molecule type" value="Genomic_DNA"/>
</dbReference>
<evidence type="ECO:0000313" key="6">
    <source>
        <dbReference type="EMBL" id="MDQ8936363.1"/>
    </source>
</evidence>
<gene>
    <name evidence="6" type="ORF">RFH47_11610</name>
</gene>
<dbReference type="InterPro" id="IPR036390">
    <property type="entry name" value="WH_DNA-bd_sf"/>
</dbReference>
<dbReference type="InterPro" id="IPR005119">
    <property type="entry name" value="LysR_subst-bd"/>
</dbReference>
<dbReference type="GO" id="GO:0003700">
    <property type="term" value="F:DNA-binding transcription factor activity"/>
    <property type="evidence" value="ECO:0007669"/>
    <property type="project" value="InterPro"/>
</dbReference>
<dbReference type="Pfam" id="PF03466">
    <property type="entry name" value="LysR_substrate"/>
    <property type="match status" value="1"/>
</dbReference>
<dbReference type="Pfam" id="PF00126">
    <property type="entry name" value="HTH_1"/>
    <property type="match status" value="1"/>
</dbReference>
<dbReference type="PANTHER" id="PTHR30537">
    <property type="entry name" value="HTH-TYPE TRANSCRIPTIONAL REGULATOR"/>
    <property type="match status" value="1"/>
</dbReference>
<dbReference type="Gene3D" id="1.10.10.10">
    <property type="entry name" value="Winged helix-like DNA-binding domain superfamily/Winged helix DNA-binding domain"/>
    <property type="match status" value="1"/>
</dbReference>
<dbReference type="SUPFAM" id="SSF46785">
    <property type="entry name" value="Winged helix' DNA-binding domain"/>
    <property type="match status" value="1"/>
</dbReference>
<dbReference type="InterPro" id="IPR036388">
    <property type="entry name" value="WH-like_DNA-bd_sf"/>
</dbReference>
<proteinExistence type="inferred from homology"/>
<sequence length="293" mass="32954">MDQLKAMTVFVNIIEQGSLTAAAEKLDCSTTSVVRALAALEKQLGIRLINRNTRTISVTIEGNEYYGWAKHILNEMDVMTNIFEAKVQQPAGLLKITAPMTFGQKIVAPLVAAYLNEYEDMSIHLVLNDRNVDLMEESYDLAIRIGALPDSTCVATPIATTKLVRCASPKFLRKNLVEQPADLATCRCIVFNDMGKRWKFNQQEKVSFIEVQATLMTNQIGVAKQACLDGVGVAQFYHYQVAEELEIGQLIELFPDDQQDLIPINLLYPHSKLLSSRVKHFLTWFKQQISEKV</sequence>
<dbReference type="GO" id="GO:0043565">
    <property type="term" value="F:sequence-specific DNA binding"/>
    <property type="evidence" value="ECO:0007669"/>
    <property type="project" value="TreeGrafter"/>
</dbReference>
<name>A0AAW8JBX8_9GAMM</name>
<evidence type="ECO:0000313" key="7">
    <source>
        <dbReference type="Proteomes" id="UP001243844"/>
    </source>
</evidence>
<comment type="caution">
    <text evidence="6">The sequence shown here is derived from an EMBL/GenBank/DDBJ whole genome shotgun (WGS) entry which is preliminary data.</text>
</comment>
<protein>
    <submittedName>
        <fullName evidence="6">LysR family transcriptional regulator</fullName>
    </submittedName>
</protein>
<keyword evidence="4" id="KW-0804">Transcription</keyword>
<dbReference type="FunFam" id="1.10.10.10:FF:000001">
    <property type="entry name" value="LysR family transcriptional regulator"/>
    <property type="match status" value="1"/>
</dbReference>
<dbReference type="Proteomes" id="UP001243844">
    <property type="component" value="Unassembled WGS sequence"/>
</dbReference>
<accession>A0AAW8JBX8</accession>
<dbReference type="SUPFAM" id="SSF53850">
    <property type="entry name" value="Periplasmic binding protein-like II"/>
    <property type="match status" value="1"/>
</dbReference>
<organism evidence="6 7">
    <name type="scientific">Acinetobacter rudis</name>
    <dbReference type="NCBI Taxonomy" id="632955"/>
    <lineage>
        <taxon>Bacteria</taxon>
        <taxon>Pseudomonadati</taxon>
        <taxon>Pseudomonadota</taxon>
        <taxon>Gammaproteobacteria</taxon>
        <taxon>Moraxellales</taxon>
        <taxon>Moraxellaceae</taxon>
        <taxon>Acinetobacter</taxon>
    </lineage>
</organism>
<dbReference type="GO" id="GO:0006351">
    <property type="term" value="P:DNA-templated transcription"/>
    <property type="evidence" value="ECO:0007669"/>
    <property type="project" value="TreeGrafter"/>
</dbReference>
<dbReference type="InterPro" id="IPR000847">
    <property type="entry name" value="LysR_HTH_N"/>
</dbReference>
<dbReference type="Gene3D" id="3.40.190.290">
    <property type="match status" value="1"/>
</dbReference>
<dbReference type="PROSITE" id="PS50931">
    <property type="entry name" value="HTH_LYSR"/>
    <property type="match status" value="1"/>
</dbReference>